<reference evidence="1 2" key="1">
    <citation type="submission" date="2021-04" db="EMBL/GenBank/DDBJ databases">
        <title>Characterization of the biosynthetic gene cluster of new lipopeptides with antitumor activity in the genome of the marine Streptomyces PHM034.</title>
        <authorList>
            <person name="Ceniceros A."/>
            <person name="Canedo L."/>
            <person name="Mendez C."/>
            <person name="Olano C."/>
            <person name="Schleissner C."/>
            <person name="Cuevas C."/>
            <person name="De La Calle F."/>
            <person name="Salas J.A."/>
        </authorList>
    </citation>
    <scope>NUCLEOTIDE SEQUENCE [LARGE SCALE GENOMIC DNA]</scope>
    <source>
        <strain evidence="1 2">PHM034</strain>
    </source>
</reference>
<evidence type="ECO:0000313" key="1">
    <source>
        <dbReference type="EMBL" id="MBR8640041.1"/>
    </source>
</evidence>
<comment type="caution">
    <text evidence="1">The sequence shown here is derived from an EMBL/GenBank/DDBJ whole genome shotgun (WGS) entry which is preliminary data.</text>
</comment>
<evidence type="ECO:0000313" key="2">
    <source>
        <dbReference type="Proteomes" id="UP000682308"/>
    </source>
</evidence>
<proteinExistence type="predicted"/>
<keyword evidence="2" id="KW-1185">Reference proteome</keyword>
<dbReference type="AlphaFoldDB" id="A0A941FGT2"/>
<gene>
    <name evidence="1" type="ORF">KEF29_13905</name>
</gene>
<protein>
    <submittedName>
        <fullName evidence="1">Uncharacterized protein</fullName>
    </submittedName>
</protein>
<dbReference type="Proteomes" id="UP000682308">
    <property type="component" value="Unassembled WGS sequence"/>
</dbReference>
<dbReference type="EMBL" id="JAGTPG010000002">
    <property type="protein sequence ID" value="MBR8640041.1"/>
    <property type="molecule type" value="Genomic_DNA"/>
</dbReference>
<name>A0A941FGT2_9ACTN</name>
<sequence length="70" mass="7754">MDKSATGGPDGELEAAAEEIIYSAEVRHSQGKCTLTINYHLQGKVEVYVVPKKAVQKLPFYLSMLRSKLD</sequence>
<accession>A0A941FGT2</accession>
<organism evidence="1 2">
    <name type="scientific">Streptomyces tuirus</name>
    <dbReference type="NCBI Taxonomy" id="68278"/>
    <lineage>
        <taxon>Bacteria</taxon>
        <taxon>Bacillati</taxon>
        <taxon>Actinomycetota</taxon>
        <taxon>Actinomycetes</taxon>
        <taxon>Kitasatosporales</taxon>
        <taxon>Streptomycetaceae</taxon>
        <taxon>Streptomyces</taxon>
    </lineage>
</organism>